<organism evidence="1 2">
    <name type="scientific">Eggerthia catenaformis OT 569 = DSM 20559</name>
    <dbReference type="NCBI Taxonomy" id="999415"/>
    <lineage>
        <taxon>Bacteria</taxon>
        <taxon>Bacillati</taxon>
        <taxon>Bacillota</taxon>
        <taxon>Erysipelotrichia</taxon>
        <taxon>Erysipelotrichales</taxon>
        <taxon>Coprobacillaceae</taxon>
        <taxon>Eggerthia</taxon>
    </lineage>
</organism>
<keyword evidence="2" id="KW-1185">Reference proteome</keyword>
<evidence type="ECO:0000313" key="1">
    <source>
        <dbReference type="EMBL" id="EMD16600.1"/>
    </source>
</evidence>
<dbReference type="AlphaFoldDB" id="M2Q0Z1"/>
<dbReference type="EMBL" id="AGEJ01000018">
    <property type="protein sequence ID" value="EMD16600.1"/>
    <property type="molecule type" value="Genomic_DNA"/>
</dbReference>
<accession>M2Q0Z1</accession>
<name>M2Q0Z1_9FIRM</name>
<dbReference type="STRING" id="999415.HMPREF9943_01154"/>
<comment type="caution">
    <text evidence="1">The sequence shown here is derived from an EMBL/GenBank/DDBJ whole genome shotgun (WGS) entry which is preliminary data.</text>
</comment>
<gene>
    <name evidence="1" type="ORF">HMPREF9943_01154</name>
</gene>
<sequence>MFKKIVIVLLSFLFIISGSLKLTNAKKQNDYLYKALLTALNNNSQIIIKINN</sequence>
<dbReference type="BioCyc" id="ECAT999415-HMP:GTTI-1184-MONOMER"/>
<dbReference type="Proteomes" id="UP000011758">
    <property type="component" value="Unassembled WGS sequence"/>
</dbReference>
<evidence type="ECO:0000313" key="2">
    <source>
        <dbReference type="Proteomes" id="UP000011758"/>
    </source>
</evidence>
<reference evidence="1 2" key="1">
    <citation type="submission" date="2013-02" db="EMBL/GenBank/DDBJ databases">
        <title>The Genome Sequence of Lactobacillus catenaformis F0143.</title>
        <authorList>
            <consortium name="The Broad Institute Genome Sequencing Platform"/>
            <person name="Earl A."/>
            <person name="Ward D."/>
            <person name="Feldgarden M."/>
            <person name="Gevers D."/>
            <person name="Izard J."/>
            <person name="Blanton J.M."/>
            <person name="Mathney J."/>
            <person name="Dewhirst F.E."/>
            <person name="Young S.K."/>
            <person name="Zeng Q."/>
            <person name="Gargeya S."/>
            <person name="Fitzgerald M."/>
            <person name="Haas B."/>
            <person name="Abouelleil A."/>
            <person name="Alvarado L."/>
            <person name="Arachchi H.M."/>
            <person name="Berlin A."/>
            <person name="Chapman S.B."/>
            <person name="Gearin G."/>
            <person name="Goldberg J."/>
            <person name="Griggs A."/>
            <person name="Gujja S."/>
            <person name="Hansen M."/>
            <person name="Heiman D."/>
            <person name="Howarth C."/>
            <person name="Larimer J."/>
            <person name="Lui A."/>
            <person name="MacDonald P.J.P."/>
            <person name="McCowen C."/>
            <person name="Montmayeur A."/>
            <person name="Murphy C."/>
            <person name="Neiman D."/>
            <person name="Pearson M."/>
            <person name="Priest M."/>
            <person name="Roberts A."/>
            <person name="Saif S."/>
            <person name="Shea T."/>
            <person name="Sisk P."/>
            <person name="Stolte C."/>
            <person name="Sykes S."/>
            <person name="Wortman J."/>
            <person name="Nusbaum C."/>
            <person name="Birren B."/>
        </authorList>
    </citation>
    <scope>NUCLEOTIDE SEQUENCE [LARGE SCALE GENOMIC DNA]</scope>
    <source>
        <strain evidence="1 2">OT 569</strain>
    </source>
</reference>
<protein>
    <submittedName>
        <fullName evidence="1">Uncharacterized protein</fullName>
    </submittedName>
</protein>
<proteinExistence type="predicted"/>